<dbReference type="Gene3D" id="3.30.559.30">
    <property type="entry name" value="Nonribosomal peptide synthetase, condensation domain"/>
    <property type="match status" value="2"/>
</dbReference>
<comment type="cofactor">
    <cofactor evidence="1">
        <name>pantetheine 4'-phosphate</name>
        <dbReference type="ChEBI" id="CHEBI:47942"/>
    </cofactor>
</comment>
<dbReference type="InterPro" id="IPR042099">
    <property type="entry name" value="ANL_N_sf"/>
</dbReference>
<dbReference type="CDD" id="cd02440">
    <property type="entry name" value="AdoMet_MTases"/>
    <property type="match status" value="2"/>
</dbReference>
<evidence type="ECO:0000256" key="2">
    <source>
        <dbReference type="ARBA" id="ARBA00022450"/>
    </source>
</evidence>
<dbReference type="NCBIfam" id="TIGR01733">
    <property type="entry name" value="AA-adenyl-dom"/>
    <property type="match status" value="1"/>
</dbReference>
<dbReference type="Pfam" id="PF08241">
    <property type="entry name" value="Methyltransf_11"/>
    <property type="match status" value="1"/>
</dbReference>
<dbReference type="InterPro" id="IPR010071">
    <property type="entry name" value="AA_adenyl_dom"/>
</dbReference>
<evidence type="ECO:0000313" key="6">
    <source>
        <dbReference type="Proteomes" id="UP000464657"/>
    </source>
</evidence>
<dbReference type="PROSITE" id="PS00012">
    <property type="entry name" value="PHOSPHOPANTETHEINE"/>
    <property type="match status" value="2"/>
</dbReference>
<feature type="domain" description="Carrier" evidence="4">
    <location>
        <begin position="1037"/>
        <end position="1112"/>
    </location>
</feature>
<dbReference type="PROSITE" id="PS00455">
    <property type="entry name" value="AMP_BINDING"/>
    <property type="match status" value="2"/>
</dbReference>
<gene>
    <name evidence="5" type="primary">tycC_8</name>
    <name evidence="5" type="ORF">IMCC3317_07910</name>
</gene>
<dbReference type="SUPFAM" id="SSF47336">
    <property type="entry name" value="ACP-like"/>
    <property type="match status" value="2"/>
</dbReference>
<dbReference type="InterPro" id="IPR009081">
    <property type="entry name" value="PP-bd_ACP"/>
</dbReference>
<dbReference type="PROSITE" id="PS50075">
    <property type="entry name" value="CARRIER"/>
    <property type="match status" value="2"/>
</dbReference>
<dbReference type="PRINTS" id="PR00154">
    <property type="entry name" value="AMPBINDING"/>
</dbReference>
<proteinExistence type="predicted"/>
<dbReference type="PANTHER" id="PTHR45527">
    <property type="entry name" value="NONRIBOSOMAL PEPTIDE SYNTHETASE"/>
    <property type="match status" value="1"/>
</dbReference>
<dbReference type="Gene3D" id="1.10.10.1830">
    <property type="entry name" value="Non-ribosomal peptide synthase, adenylation domain"/>
    <property type="match status" value="1"/>
</dbReference>
<dbReference type="InterPro" id="IPR045851">
    <property type="entry name" value="AMP-bd_C_sf"/>
</dbReference>
<dbReference type="GO" id="GO:0009403">
    <property type="term" value="P:toxin biosynthetic process"/>
    <property type="evidence" value="ECO:0007669"/>
    <property type="project" value="UniProtKB-ARBA"/>
</dbReference>
<name>A0A7L4ZFQ3_9FLAO</name>
<dbReference type="Proteomes" id="UP000464657">
    <property type="component" value="Chromosome"/>
</dbReference>
<dbReference type="Pfam" id="PF08242">
    <property type="entry name" value="Methyltransf_12"/>
    <property type="match status" value="1"/>
</dbReference>
<protein>
    <submittedName>
        <fullName evidence="5">Tyrocidine synthase 3</fullName>
    </submittedName>
</protein>
<dbReference type="OrthoDB" id="605930at2"/>
<dbReference type="InterPro" id="IPR023213">
    <property type="entry name" value="CAT-like_dom_sf"/>
</dbReference>
<dbReference type="InterPro" id="IPR006162">
    <property type="entry name" value="Ppantetheine_attach_site"/>
</dbReference>
<dbReference type="SUPFAM" id="SSF56801">
    <property type="entry name" value="Acetyl-CoA synthetase-like"/>
    <property type="match status" value="3"/>
</dbReference>
<dbReference type="SUPFAM" id="SSF52777">
    <property type="entry name" value="CoA-dependent acyltransferases"/>
    <property type="match status" value="4"/>
</dbReference>
<dbReference type="InterPro" id="IPR000873">
    <property type="entry name" value="AMP-dep_synth/lig_dom"/>
</dbReference>
<reference evidence="5 6" key="1">
    <citation type="journal article" date="2013" name="Int. J. Syst. Evol. Microbiol.">
        <title>Kordia antarctica sp. nov., isolated from Antarctic seawater.</title>
        <authorList>
            <person name="Baek K."/>
            <person name="Choi A."/>
            <person name="Kang I."/>
            <person name="Lee K."/>
            <person name="Cho J.C."/>
        </authorList>
    </citation>
    <scope>NUCLEOTIDE SEQUENCE [LARGE SCALE GENOMIC DNA]</scope>
    <source>
        <strain evidence="5 6">IMCC3317</strain>
    </source>
</reference>
<evidence type="ECO:0000256" key="3">
    <source>
        <dbReference type="ARBA" id="ARBA00022553"/>
    </source>
</evidence>
<dbReference type="Gene3D" id="3.40.50.150">
    <property type="entry name" value="Vaccinia Virus protein VP39"/>
    <property type="match status" value="2"/>
</dbReference>
<dbReference type="GO" id="GO:0008757">
    <property type="term" value="F:S-adenosylmethionine-dependent methyltransferase activity"/>
    <property type="evidence" value="ECO:0007669"/>
    <property type="project" value="InterPro"/>
</dbReference>
<dbReference type="InterPro" id="IPR036736">
    <property type="entry name" value="ACP-like_sf"/>
</dbReference>
<keyword evidence="6" id="KW-1185">Reference proteome</keyword>
<dbReference type="CDD" id="cd19531">
    <property type="entry name" value="LCL_NRPS-like"/>
    <property type="match status" value="2"/>
</dbReference>
<dbReference type="InterPro" id="IPR013216">
    <property type="entry name" value="Methyltransf_11"/>
</dbReference>
<dbReference type="NCBIfam" id="NF003417">
    <property type="entry name" value="PRK04813.1"/>
    <property type="match status" value="4"/>
</dbReference>
<organism evidence="5 6">
    <name type="scientific">Kordia antarctica</name>
    <dbReference type="NCBI Taxonomy" id="1218801"/>
    <lineage>
        <taxon>Bacteria</taxon>
        <taxon>Pseudomonadati</taxon>
        <taxon>Bacteroidota</taxon>
        <taxon>Flavobacteriia</taxon>
        <taxon>Flavobacteriales</taxon>
        <taxon>Flavobacteriaceae</taxon>
        <taxon>Kordia</taxon>
    </lineage>
</organism>
<dbReference type="InterPro" id="IPR001242">
    <property type="entry name" value="Condensation_dom"/>
</dbReference>
<dbReference type="GO" id="GO:0031177">
    <property type="term" value="F:phosphopantetheine binding"/>
    <property type="evidence" value="ECO:0007669"/>
    <property type="project" value="TreeGrafter"/>
</dbReference>
<dbReference type="CDD" id="cd05930">
    <property type="entry name" value="A_NRPS"/>
    <property type="match status" value="1"/>
</dbReference>
<dbReference type="FunFam" id="1.10.1200.10:FF:000005">
    <property type="entry name" value="Nonribosomal peptide synthetase 1"/>
    <property type="match status" value="2"/>
</dbReference>
<dbReference type="PANTHER" id="PTHR45527:SF1">
    <property type="entry name" value="FATTY ACID SYNTHASE"/>
    <property type="match status" value="1"/>
</dbReference>
<dbReference type="EMBL" id="CP019288">
    <property type="protein sequence ID" value="QHI35445.1"/>
    <property type="molecule type" value="Genomic_DNA"/>
</dbReference>
<dbReference type="Gene3D" id="3.30.300.30">
    <property type="match status" value="2"/>
</dbReference>
<dbReference type="Pfam" id="PF18563">
    <property type="entry name" value="TubC_N"/>
    <property type="match status" value="1"/>
</dbReference>
<sequence>MSFDLYKKLRNLNVKIEAVQGKLDIEAPQGVLTNELVSEIKEHKEELLDFLTKYKRENITTEKIPKATIKESYPLSSAQKRLWIMCQFKNGSIAYNMPTSIELASDINIENFIQAIETVVDRHEILRTVFKRDASEEVRQWILSREELGFKVEFKDYENEENKQNLVAQYIQEDAYKEFDLENEPLLRVSFLKLEEDRYVFYYNMHHIISDGWSLDILSKEVMYCYESLTTGIAPSFEPLNIQYKDYSEWQLKQLESSAFQKGQEYWLNTLSSDLPTINLPSRKIRPAIKTFNGQRLGTFLPKESTQKLKQFCETLDGSLFMGLLSSWNVLLYRYTMEKDLIIGVPVAGREHLDLENQIGFYVNTLTLRNQLNPKDSFIDFFKKVKDNTLAAYEHQAYPFDMLIEKLQLTRDTSRSAVFDVMLTLQNAGDKRDLIPSKNFDENEITDLGKCNVKFDINIAAEEIGEQVYLRFDYNEDVYEQEMMMSLLSHYKNLVQQIVENTATIIEDITFLSAEETKQQLALVESVTMQNKTEKTVIDIFREKANAFPTAVAVVFEETTITYKELEERSNQFANFLKQQHNVLAEDLVAINLERSEWIIIVMLGILKCDAAYVPIDNEYPETRIKYIKEDSKCKVCIEAKDIQEFIATQTTFSSESITTTSTPESTMYVIYTSGSTGNPKGVVIAHASLLNYVDWFAKEYKISALDSSMLVSSPSFDGVLTCIYGCLLTGATLHIVRSQTVQDPFKMINYISDKGITFIKGTPVYLHLLFENTASSKLLDSETLRLIITGGDKADTSYIKKVVYNSDIQIINHYGPTETTIGVSVYNITKENFSEFEQHISIGSPINQTSFFVLDANLALMPKGAIGELYIGGKSLAKGYLNKSELTAATFIKNPFDAGGNTLLYKTGDLVRWLPDNNIEFIGRKDNQVKIRGYRVELGEIEKAINECEGVDSVVVICHKNQQNENTLKAFVISQEGIETTTIKKFLEQRVPSYLIPENFIKLSSFPLTDNKKIDRKHLATIQVEDSGNKTIEYIKPTNDTQRRLIVLWGNILNTQQIGIKDDFFLLGGHSLSATRLITQIHKEFDVILGIEEIFLTPVLEEMATTIKGKAKVAFKEIEVADTKPHYPLSSSHKRLYFLQQFDTESIAYNMPVVRVLSGDVHAEKIEDTIIRLINRHEILRTSFVEIEGEVMQLVHTDFDFKLDTHAIDNSEELEAYIQEYTRPFDLSKAPLIRSSIVQIGADEYAWIVDLHHIISDGSSQQILINDFLKLYNEEELPELRLQYKDFSEWQNNLFETGGIQNQIEYWQSEFAVPTEKLNLPTDFPRPQVFTFQGTNHIFTINKEDSEQLKALGLQNGASLQMTLMTILFTLLHKYTQQEDVVIGCGINGRRHSDLDTIVGMFVNTICIRCFPETDQDFQSFYKQVISKCILAYENQDLQFEDLVQLLNVQREPSGNPIFDVSMVLQNYDRRYAEIEELQSINMGTMNRLGKEHTSSKFDLTWFIYDSAETITIEIEYYTAIFKEETIVRMAEHFQNIIQIILKKPTIKINDINLLSSHEIEKIATNFVNGKVNTDVKKSENILQLFEHHAAQTETAIAVEDDHGSLTYEELQNQSNQLAQFLVKELHLTKETGLGLLRSRTKDITVDILGIMKAGGTYVPLDINSPEDRLVYILENSDVEVLITEKNLIEFANKLQWRVKSIKYILCTDTEEIYNESGRIENEYMDRDLWEHVGETAVDEITAGGWMSSYTGEYISEKEMAEYSSNAYLKLAPILHENMKVLEIGCSSGLTMFPVAPKVKQYIGTDISQNILELTQKKVTKDGHTNISLERIAANEIDQLSYDDFDLIIINSVVQSFNGHNYLRDVLRKATKKMKPNGYIFLGDLMDEDRREDLIHDLENFKINNTNSDYNTKLDWSNELFISKAFLEDLTHENLGIAHAEFSEKICTIKNELTKFRYDALLTVNKAFDTSHLEKSKYQIDRSAINKYDFSKPSVHISGSDLAYIIYTSGSTGKPKGVMIEHKSIVDLSIWQKAYFNLSSYKTISQMGSLSFDASIGEMVMALTNGCKLQMISNEDFLNLIAIINEKEIDVIVTVPSLLKQLDPQYLEYKSRIVSVGEKCPQDLYKKWNLYCTLINGYGPTEYTVYSHVWDDKTSGDIIPIGKPRHNLKSYILDESLNLAPVGIAGEICLSGYGISRGYLNNVKKTFESFVPNVTYLKMFFKDCDEIPNNVIGQDEFVSLNAINYDIINQLSNKTIEEIKEDIKTRFSTEICEDVNTMLKQSAHDEQFIYAFQRYFYEGMYQNYSSDSLSWEALNALLKIPISENSKGVDFGCGNGELVQRIFENGVKNIVGLDINPFFVNNLKKKGIESHICKVDTTNEYFFEMSKLNPNSIDFAISILTLDRVQFPKNLMKNMAMSLKDDGRFVLGTLLPIVEFEDGINTSNFSYTKYENKLTPGITASEDKYYIIEKLLQYNLTEIEHYTVKTRVRSKNGLQEYNLNFFCGIKQSKVINEEALKYTKLYKTGDMGRWLSNGDIEFLGRKDEQIKLRGFRIELGEIETILHQHHAIDNAVVISRINEENETELIAYLVCEKDIKRNEIKDFLNQKVPAYMIPTHIVFMESLPLNNSGKTDRQSLPNPMMVNEKTEYVEATDEIQIQLVEIWKLLLSKEKIGIKDNFFDLGGHSLKATRLASFINSELGIKIKIKDIFTNPTIEELGKVIKANLWIKDSEKASKAEGRIIDII</sequence>
<accession>A0A7L4ZFQ3</accession>
<dbReference type="InterPro" id="IPR020845">
    <property type="entry name" value="AMP-binding_CS"/>
</dbReference>
<keyword evidence="3" id="KW-0597">Phosphoprotein</keyword>
<dbReference type="InterPro" id="IPR020459">
    <property type="entry name" value="AMP-binding"/>
</dbReference>
<dbReference type="Pfam" id="PF13193">
    <property type="entry name" value="AMP-binding_C"/>
    <property type="match status" value="2"/>
</dbReference>
<dbReference type="Pfam" id="PF00501">
    <property type="entry name" value="AMP-binding"/>
    <property type="match status" value="3"/>
</dbReference>
<dbReference type="InterPro" id="IPR041464">
    <property type="entry name" value="TubC_N"/>
</dbReference>
<dbReference type="InterPro" id="IPR013217">
    <property type="entry name" value="Methyltransf_12"/>
</dbReference>
<dbReference type="Gene3D" id="2.30.38.10">
    <property type="entry name" value="Luciferase, Domain 3"/>
    <property type="match status" value="1"/>
</dbReference>
<dbReference type="Gene3D" id="1.10.1200.10">
    <property type="entry name" value="ACP-like"/>
    <property type="match status" value="2"/>
</dbReference>
<dbReference type="Pfam" id="PF00550">
    <property type="entry name" value="PP-binding"/>
    <property type="match status" value="2"/>
</dbReference>
<dbReference type="Gene3D" id="3.30.559.10">
    <property type="entry name" value="Chloramphenicol acetyltransferase-like domain"/>
    <property type="match status" value="2"/>
</dbReference>
<feature type="domain" description="Carrier" evidence="4">
    <location>
        <begin position="2651"/>
        <end position="2726"/>
    </location>
</feature>
<dbReference type="InterPro" id="IPR029063">
    <property type="entry name" value="SAM-dependent_MTases_sf"/>
</dbReference>
<dbReference type="GO" id="GO:0005737">
    <property type="term" value="C:cytoplasm"/>
    <property type="evidence" value="ECO:0007669"/>
    <property type="project" value="TreeGrafter"/>
</dbReference>
<evidence type="ECO:0000259" key="4">
    <source>
        <dbReference type="PROSITE" id="PS50075"/>
    </source>
</evidence>
<dbReference type="InterPro" id="IPR025110">
    <property type="entry name" value="AMP-bd_C"/>
</dbReference>
<dbReference type="RefSeq" id="WP_160128187.1">
    <property type="nucleotide sequence ID" value="NZ_CP019288.1"/>
</dbReference>
<dbReference type="Gene3D" id="3.40.50.12780">
    <property type="entry name" value="N-terminal domain of ligase-like"/>
    <property type="match status" value="3"/>
</dbReference>
<dbReference type="InterPro" id="IPR044894">
    <property type="entry name" value="TubC_N_sf"/>
</dbReference>
<evidence type="ECO:0000256" key="1">
    <source>
        <dbReference type="ARBA" id="ARBA00001957"/>
    </source>
</evidence>
<dbReference type="GO" id="GO:0043041">
    <property type="term" value="P:amino acid activation for nonribosomal peptide biosynthetic process"/>
    <property type="evidence" value="ECO:0007669"/>
    <property type="project" value="TreeGrafter"/>
</dbReference>
<dbReference type="Pfam" id="PF00668">
    <property type="entry name" value="Condensation"/>
    <property type="match status" value="2"/>
</dbReference>
<evidence type="ECO:0000313" key="5">
    <source>
        <dbReference type="EMBL" id="QHI35445.1"/>
    </source>
</evidence>
<dbReference type="KEGG" id="kan:IMCC3317_07910"/>
<keyword evidence="2" id="KW-0596">Phosphopantetheine</keyword>
<dbReference type="SUPFAM" id="SSF53335">
    <property type="entry name" value="S-adenosyl-L-methionine-dependent methyltransferases"/>
    <property type="match status" value="2"/>
</dbReference>